<proteinExistence type="inferred from homology"/>
<dbReference type="PROSITE" id="PS50885">
    <property type="entry name" value="HAMP"/>
    <property type="match status" value="1"/>
</dbReference>
<evidence type="ECO:0000259" key="6">
    <source>
        <dbReference type="PROSITE" id="PS50885"/>
    </source>
</evidence>
<dbReference type="PRINTS" id="PR00260">
    <property type="entry name" value="CHEMTRNSDUCR"/>
</dbReference>
<dbReference type="InterPro" id="IPR004090">
    <property type="entry name" value="Chemotax_Me-accpt_rcpt"/>
</dbReference>
<name>A0ABY6GBY5_9BURK</name>
<dbReference type="RefSeq" id="WP_231043557.1">
    <property type="nucleotide sequence ID" value="NZ_CP106881.1"/>
</dbReference>
<evidence type="ECO:0000259" key="5">
    <source>
        <dbReference type="PROSITE" id="PS50111"/>
    </source>
</evidence>
<keyword evidence="4" id="KW-0472">Membrane</keyword>
<protein>
    <submittedName>
        <fullName evidence="7">Methyl-accepting chemotaxis protein</fullName>
    </submittedName>
</protein>
<keyword evidence="4" id="KW-0812">Transmembrane</keyword>
<dbReference type="PANTHER" id="PTHR43531">
    <property type="entry name" value="PROTEIN ICFG"/>
    <property type="match status" value="1"/>
</dbReference>
<dbReference type="PROSITE" id="PS50111">
    <property type="entry name" value="CHEMOTAXIS_TRANSDUC_2"/>
    <property type="match status" value="1"/>
</dbReference>
<evidence type="ECO:0000313" key="8">
    <source>
        <dbReference type="Proteomes" id="UP001162800"/>
    </source>
</evidence>
<dbReference type="EMBL" id="CP106881">
    <property type="protein sequence ID" value="UYG52580.1"/>
    <property type="molecule type" value="Genomic_DNA"/>
</dbReference>
<dbReference type="InterPro" id="IPR051310">
    <property type="entry name" value="MCP_chemotaxis"/>
</dbReference>
<gene>
    <name evidence="7" type="ORF">M9799_04880</name>
</gene>
<keyword evidence="8" id="KW-1185">Reference proteome</keyword>
<sequence length="403" mass="41403">MGFGSWKIGTRLVLAFGGICAMMALMMVVAGWKLGGAERALEAGGATDIAQAAVEQVRWWVLGLGAAVFVLALAAWASLQRGIVRPLQQAILIAETVAAGDLSQEFSSDLQGDFGRLLGALGTMENTLTELVGRIQQSSNAIYVSASEIDGGNADLSRRTDDQVAALTQTAASMEQLTATVRQNADRARSASGLAVGASATAERGGVVVGQVVDTMQAISGSSRKIVDIIQVIEGIAFQTNILALNAAVEAARAGDQGRGFAVVASEVRSLAGRSAEAAKQVKTLITASVDQVQSGAALVGEAGKTMQEIVGSVGQVTGLLGEISHALQEQSEGIVQVNLAVAHMDGATQENANLVGQAGHAAQALSQRVQELQRAVGAFKLEEEAPVTVGRGAHRGVLAIEG</sequence>
<accession>A0ABY6GBY5</accession>
<dbReference type="PANTHER" id="PTHR43531:SF14">
    <property type="entry name" value="METHYL-ACCEPTING CHEMOTAXIS PROTEIN I-RELATED"/>
    <property type="match status" value="1"/>
</dbReference>
<feature type="transmembrane region" description="Helical" evidence="4">
    <location>
        <begin position="59"/>
        <end position="79"/>
    </location>
</feature>
<feature type="domain" description="Methyl-accepting transducer" evidence="5">
    <location>
        <begin position="138"/>
        <end position="367"/>
    </location>
</feature>
<reference evidence="7" key="1">
    <citation type="submission" date="2022-09" db="EMBL/GenBank/DDBJ databases">
        <title>The complete genome of Acidovorax sp. 5MLIR.</title>
        <authorList>
            <person name="Liu L."/>
            <person name="Yue J."/>
            <person name="Yang F."/>
            <person name="Yuan J."/>
            <person name="Li L."/>
        </authorList>
    </citation>
    <scope>NUCLEOTIDE SEQUENCE</scope>
    <source>
        <strain evidence="7">5MLIR</strain>
    </source>
</reference>
<dbReference type="Pfam" id="PF00015">
    <property type="entry name" value="MCPsignal"/>
    <property type="match status" value="1"/>
</dbReference>
<evidence type="ECO:0000256" key="4">
    <source>
        <dbReference type="SAM" id="Phobius"/>
    </source>
</evidence>
<evidence type="ECO:0000256" key="3">
    <source>
        <dbReference type="PROSITE-ProRule" id="PRU00284"/>
    </source>
</evidence>
<dbReference type="InterPro" id="IPR004089">
    <property type="entry name" value="MCPsignal_dom"/>
</dbReference>
<organism evidence="7 8">
    <name type="scientific">Comamonas endophytica</name>
    <dbReference type="NCBI Taxonomy" id="2949090"/>
    <lineage>
        <taxon>Bacteria</taxon>
        <taxon>Pseudomonadati</taxon>
        <taxon>Pseudomonadota</taxon>
        <taxon>Betaproteobacteria</taxon>
        <taxon>Burkholderiales</taxon>
        <taxon>Comamonadaceae</taxon>
        <taxon>Comamonas</taxon>
    </lineage>
</organism>
<keyword evidence="4" id="KW-1133">Transmembrane helix</keyword>
<dbReference type="CDD" id="cd11386">
    <property type="entry name" value="MCP_signal"/>
    <property type="match status" value="1"/>
</dbReference>
<evidence type="ECO:0000313" key="7">
    <source>
        <dbReference type="EMBL" id="UYG52580.1"/>
    </source>
</evidence>
<dbReference type="Gene3D" id="1.10.287.950">
    <property type="entry name" value="Methyl-accepting chemotaxis protein"/>
    <property type="match status" value="1"/>
</dbReference>
<dbReference type="InterPro" id="IPR003660">
    <property type="entry name" value="HAMP_dom"/>
</dbReference>
<keyword evidence="3" id="KW-0807">Transducer</keyword>
<dbReference type="Proteomes" id="UP001162800">
    <property type="component" value="Chromosome"/>
</dbReference>
<feature type="transmembrane region" description="Helical" evidence="4">
    <location>
        <begin position="12"/>
        <end position="32"/>
    </location>
</feature>
<dbReference type="SUPFAM" id="SSF58104">
    <property type="entry name" value="Methyl-accepting chemotaxis protein (MCP) signaling domain"/>
    <property type="match status" value="1"/>
</dbReference>
<dbReference type="SMART" id="SM00283">
    <property type="entry name" value="MA"/>
    <property type="match status" value="1"/>
</dbReference>
<comment type="similarity">
    <text evidence="2">Belongs to the methyl-accepting chemotaxis (MCP) protein family.</text>
</comment>
<evidence type="ECO:0000256" key="1">
    <source>
        <dbReference type="ARBA" id="ARBA00022481"/>
    </source>
</evidence>
<keyword evidence="1" id="KW-0488">Methylation</keyword>
<evidence type="ECO:0000256" key="2">
    <source>
        <dbReference type="ARBA" id="ARBA00029447"/>
    </source>
</evidence>
<feature type="domain" description="HAMP" evidence="6">
    <location>
        <begin position="81"/>
        <end position="133"/>
    </location>
</feature>